<name>A0A8J3XF36_9ACTN</name>
<sequence>MREEFHMAVRFDVESLPPNDRAEAIREVSRTLNGRSEVDFPSNPDLIRAVTITNALGSVEISSIHWNVAALRRAAGPMTDDVEPHIFVGLQKSGVSRFDQGGRQAEIRPGDLVLLQNVNPYSVLFQDTVTAFTLRVPNRILGLSPSLLGRITSVRLGAERPVVDTAAAFISRLARNQATIGETDAGLLAQPCIELIRAVVTTGLGCDDLAREPLHHTLLQRVMTYIRLHLAERDLSAERIAAEHFISVRQLYLTLSQAGISLGDWVRSQRLEKCKLELASPLHQFTTIEAIAHRWGFASAPHFSRVFKAAYGVSPREWRHRNRRLPAETE</sequence>
<evidence type="ECO:0000256" key="1">
    <source>
        <dbReference type="ARBA" id="ARBA00023015"/>
    </source>
</evidence>
<evidence type="ECO:0000259" key="4">
    <source>
        <dbReference type="PROSITE" id="PS01124"/>
    </source>
</evidence>
<dbReference type="Pfam" id="PF12833">
    <property type="entry name" value="HTH_18"/>
    <property type="match status" value="1"/>
</dbReference>
<gene>
    <name evidence="5" type="ORF">Pmi06nite_75550</name>
</gene>
<protein>
    <recommendedName>
        <fullName evidence="4">HTH araC/xylS-type domain-containing protein</fullName>
    </recommendedName>
</protein>
<dbReference type="PANTHER" id="PTHR46796">
    <property type="entry name" value="HTH-TYPE TRANSCRIPTIONAL ACTIVATOR RHAS-RELATED"/>
    <property type="match status" value="1"/>
</dbReference>
<proteinExistence type="predicted"/>
<dbReference type="SUPFAM" id="SSF46689">
    <property type="entry name" value="Homeodomain-like"/>
    <property type="match status" value="1"/>
</dbReference>
<dbReference type="InterPro" id="IPR009057">
    <property type="entry name" value="Homeodomain-like_sf"/>
</dbReference>
<comment type="caution">
    <text evidence="5">The sequence shown here is derived from an EMBL/GenBank/DDBJ whole genome shotgun (WGS) entry which is preliminary data.</text>
</comment>
<accession>A0A8J3XF36</accession>
<dbReference type="InterPro" id="IPR018060">
    <property type="entry name" value="HTH_AraC"/>
</dbReference>
<dbReference type="GO" id="GO:0043565">
    <property type="term" value="F:sequence-specific DNA binding"/>
    <property type="evidence" value="ECO:0007669"/>
    <property type="project" value="InterPro"/>
</dbReference>
<dbReference type="Pfam" id="PF14525">
    <property type="entry name" value="AraC_binding_2"/>
    <property type="match status" value="1"/>
</dbReference>
<dbReference type="SMART" id="SM00342">
    <property type="entry name" value="HTH_ARAC"/>
    <property type="match status" value="1"/>
</dbReference>
<dbReference type="AlphaFoldDB" id="A0A8J3XF36"/>
<dbReference type="PRINTS" id="PR00032">
    <property type="entry name" value="HTHARAC"/>
</dbReference>
<feature type="domain" description="HTH araC/xylS-type" evidence="4">
    <location>
        <begin position="220"/>
        <end position="321"/>
    </location>
</feature>
<dbReference type="PROSITE" id="PS01124">
    <property type="entry name" value="HTH_ARAC_FAMILY_2"/>
    <property type="match status" value="1"/>
</dbReference>
<dbReference type="InterPro" id="IPR035418">
    <property type="entry name" value="AraC-bd_2"/>
</dbReference>
<keyword evidence="2" id="KW-0238">DNA-binding</keyword>
<keyword evidence="3" id="KW-0804">Transcription</keyword>
<dbReference type="InterPro" id="IPR020449">
    <property type="entry name" value="Tscrpt_reg_AraC-type_HTH"/>
</dbReference>
<keyword evidence="1" id="KW-0805">Transcription regulation</keyword>
<dbReference type="GO" id="GO:0003700">
    <property type="term" value="F:DNA-binding transcription factor activity"/>
    <property type="evidence" value="ECO:0007669"/>
    <property type="project" value="InterPro"/>
</dbReference>
<keyword evidence="6" id="KW-1185">Reference proteome</keyword>
<dbReference type="InterPro" id="IPR050204">
    <property type="entry name" value="AraC_XylS_family_regulators"/>
</dbReference>
<evidence type="ECO:0000256" key="3">
    <source>
        <dbReference type="ARBA" id="ARBA00023163"/>
    </source>
</evidence>
<evidence type="ECO:0000313" key="5">
    <source>
        <dbReference type="EMBL" id="GII34113.1"/>
    </source>
</evidence>
<evidence type="ECO:0000313" key="6">
    <source>
        <dbReference type="Proteomes" id="UP000650628"/>
    </source>
</evidence>
<evidence type="ECO:0000256" key="2">
    <source>
        <dbReference type="ARBA" id="ARBA00023125"/>
    </source>
</evidence>
<reference evidence="5 6" key="1">
    <citation type="submission" date="2021-01" db="EMBL/GenBank/DDBJ databases">
        <title>Whole genome shotgun sequence of Planotetraspora mira NBRC 15435.</title>
        <authorList>
            <person name="Komaki H."/>
            <person name="Tamura T."/>
        </authorList>
    </citation>
    <scope>NUCLEOTIDE SEQUENCE [LARGE SCALE GENOMIC DNA]</scope>
    <source>
        <strain evidence="5 6">NBRC 15435</strain>
    </source>
</reference>
<dbReference type="PANTHER" id="PTHR46796:SF6">
    <property type="entry name" value="ARAC SUBFAMILY"/>
    <property type="match status" value="1"/>
</dbReference>
<dbReference type="Proteomes" id="UP000650628">
    <property type="component" value="Unassembled WGS sequence"/>
</dbReference>
<dbReference type="Gene3D" id="1.10.10.60">
    <property type="entry name" value="Homeodomain-like"/>
    <property type="match status" value="1"/>
</dbReference>
<dbReference type="EMBL" id="BOOO01000047">
    <property type="protein sequence ID" value="GII34113.1"/>
    <property type="molecule type" value="Genomic_DNA"/>
</dbReference>
<organism evidence="5 6">
    <name type="scientific">Planotetraspora mira</name>
    <dbReference type="NCBI Taxonomy" id="58121"/>
    <lineage>
        <taxon>Bacteria</taxon>
        <taxon>Bacillati</taxon>
        <taxon>Actinomycetota</taxon>
        <taxon>Actinomycetes</taxon>
        <taxon>Streptosporangiales</taxon>
        <taxon>Streptosporangiaceae</taxon>
        <taxon>Planotetraspora</taxon>
    </lineage>
</organism>